<dbReference type="PANTHER" id="PTHR21404">
    <property type="entry name" value="HEN1"/>
    <property type="match status" value="1"/>
</dbReference>
<reference evidence="14" key="1">
    <citation type="journal article" date="2018" name="Nat. Microbiol.">
        <title>Leveraging single-cell genomics to expand the fungal tree of life.</title>
        <authorList>
            <person name="Ahrendt S.R."/>
            <person name="Quandt C.A."/>
            <person name="Ciobanu D."/>
            <person name="Clum A."/>
            <person name="Salamov A."/>
            <person name="Andreopoulos B."/>
            <person name="Cheng J.F."/>
            <person name="Woyke T."/>
            <person name="Pelin A."/>
            <person name="Henrissat B."/>
            <person name="Reynolds N.K."/>
            <person name="Benny G.L."/>
            <person name="Smith M.E."/>
            <person name="James T.Y."/>
            <person name="Grigoriev I.V."/>
        </authorList>
    </citation>
    <scope>NUCLEOTIDE SEQUENCE [LARGE SCALE GENOMIC DNA]</scope>
</reference>
<dbReference type="GO" id="GO:0005634">
    <property type="term" value="C:nucleus"/>
    <property type="evidence" value="ECO:0007669"/>
    <property type="project" value="TreeGrafter"/>
</dbReference>
<dbReference type="GO" id="GO:0005737">
    <property type="term" value="C:cytoplasm"/>
    <property type="evidence" value="ECO:0007669"/>
    <property type="project" value="TreeGrafter"/>
</dbReference>
<dbReference type="GO" id="GO:0030422">
    <property type="term" value="P:siRNA processing"/>
    <property type="evidence" value="ECO:0007669"/>
    <property type="project" value="TreeGrafter"/>
</dbReference>
<keyword evidence="10" id="KW-0943">RNA-mediated gene silencing</keyword>
<dbReference type="PANTHER" id="PTHR21404:SF3">
    <property type="entry name" value="SMALL RNA 2'-O-METHYLTRANSFERASE"/>
    <property type="match status" value="1"/>
</dbReference>
<dbReference type="Proteomes" id="UP000269721">
    <property type="component" value="Unassembled WGS sequence"/>
</dbReference>
<dbReference type="EC" id="2.1.1.386" evidence="11"/>
<dbReference type="InterPro" id="IPR026610">
    <property type="entry name" value="Hen1"/>
</dbReference>
<evidence type="ECO:0000256" key="11">
    <source>
        <dbReference type="ARBA" id="ARBA00035025"/>
    </source>
</evidence>
<dbReference type="GO" id="GO:0090486">
    <property type="term" value="F:small RNA 2'-O-methyltransferase activity"/>
    <property type="evidence" value="ECO:0007669"/>
    <property type="project" value="UniProtKB-EC"/>
</dbReference>
<keyword evidence="4" id="KW-0489">Methyltransferase</keyword>
<keyword evidence="8" id="KW-0460">Magnesium</keyword>
<gene>
    <name evidence="13" type="ORF">BDK51DRAFT_12385</name>
</gene>
<keyword evidence="6" id="KW-0949">S-adenosyl-L-methionine</keyword>
<keyword evidence="14" id="KW-1185">Reference proteome</keyword>
<name>A0A4P9WAF5_9FUNG</name>
<comment type="catalytic activity">
    <reaction evidence="12">
        <text>small RNA 3'-end nucleotide + S-adenosyl-L-methionine = small RNA 3'-end 2'-O-methylnucleotide + S-adenosyl-L-homocysteine + H(+)</text>
        <dbReference type="Rhea" id="RHEA:37887"/>
        <dbReference type="Rhea" id="RHEA-COMP:10415"/>
        <dbReference type="Rhea" id="RHEA-COMP:10416"/>
        <dbReference type="ChEBI" id="CHEBI:15378"/>
        <dbReference type="ChEBI" id="CHEBI:57856"/>
        <dbReference type="ChEBI" id="CHEBI:59789"/>
        <dbReference type="ChEBI" id="CHEBI:74896"/>
        <dbReference type="ChEBI" id="CHEBI:74898"/>
        <dbReference type="EC" id="2.1.1.386"/>
    </reaction>
</comment>
<evidence type="ECO:0000256" key="5">
    <source>
        <dbReference type="ARBA" id="ARBA00022679"/>
    </source>
</evidence>
<proteinExistence type="inferred from homology"/>
<evidence type="ECO:0000256" key="10">
    <source>
        <dbReference type="ARBA" id="ARBA00023158"/>
    </source>
</evidence>
<comment type="similarity">
    <text evidence="2">Belongs to the methyltransferase superfamily. HEN1 family.</text>
</comment>
<evidence type="ECO:0000256" key="2">
    <source>
        <dbReference type="ARBA" id="ARBA00009026"/>
    </source>
</evidence>
<dbReference type="AlphaFoldDB" id="A0A4P9WAF5"/>
<keyword evidence="7" id="KW-0479">Metal-binding</keyword>
<protein>
    <recommendedName>
        <fullName evidence="3">Small RNA 2'-O-methyltransferase</fullName>
        <ecNumber evidence="11">2.1.1.386</ecNumber>
    </recommendedName>
</protein>
<dbReference type="GO" id="GO:0001510">
    <property type="term" value="P:RNA methylation"/>
    <property type="evidence" value="ECO:0007669"/>
    <property type="project" value="InterPro"/>
</dbReference>
<organism evidence="13 14">
    <name type="scientific">Blyttiomyces helicus</name>
    <dbReference type="NCBI Taxonomy" id="388810"/>
    <lineage>
        <taxon>Eukaryota</taxon>
        <taxon>Fungi</taxon>
        <taxon>Fungi incertae sedis</taxon>
        <taxon>Chytridiomycota</taxon>
        <taxon>Chytridiomycota incertae sedis</taxon>
        <taxon>Chytridiomycetes</taxon>
        <taxon>Chytridiomycetes incertae sedis</taxon>
        <taxon>Blyttiomyces</taxon>
    </lineage>
</organism>
<comment type="cofactor">
    <cofactor evidence="1">
        <name>Mg(2+)</name>
        <dbReference type="ChEBI" id="CHEBI:18420"/>
    </cofactor>
</comment>
<dbReference type="SUPFAM" id="SSF53335">
    <property type="entry name" value="S-adenosyl-L-methionine-dependent methyltransferases"/>
    <property type="match status" value="1"/>
</dbReference>
<dbReference type="InterPro" id="IPR029063">
    <property type="entry name" value="SAM-dependent_MTases_sf"/>
</dbReference>
<evidence type="ECO:0000256" key="8">
    <source>
        <dbReference type="ARBA" id="ARBA00022842"/>
    </source>
</evidence>
<dbReference type="GO" id="GO:0046872">
    <property type="term" value="F:metal ion binding"/>
    <property type="evidence" value="ECO:0007669"/>
    <property type="project" value="UniProtKB-KW"/>
</dbReference>
<dbReference type="OrthoDB" id="2154311at2759"/>
<evidence type="ECO:0000256" key="9">
    <source>
        <dbReference type="ARBA" id="ARBA00022884"/>
    </source>
</evidence>
<dbReference type="EMBL" id="KZ996652">
    <property type="protein sequence ID" value="RKO88535.1"/>
    <property type="molecule type" value="Genomic_DNA"/>
</dbReference>
<evidence type="ECO:0000313" key="14">
    <source>
        <dbReference type="Proteomes" id="UP000269721"/>
    </source>
</evidence>
<evidence type="ECO:0000256" key="3">
    <source>
        <dbReference type="ARBA" id="ARBA00021330"/>
    </source>
</evidence>
<dbReference type="Gene3D" id="3.40.50.150">
    <property type="entry name" value="Vaccinia Virus protein VP39"/>
    <property type="match status" value="1"/>
</dbReference>
<dbReference type="GO" id="GO:0003723">
    <property type="term" value="F:RNA binding"/>
    <property type="evidence" value="ECO:0007669"/>
    <property type="project" value="UniProtKB-KW"/>
</dbReference>
<dbReference type="Pfam" id="PF13489">
    <property type="entry name" value="Methyltransf_23"/>
    <property type="match status" value="1"/>
</dbReference>
<feature type="non-terminal residue" evidence="13">
    <location>
        <position position="1"/>
    </location>
</feature>
<keyword evidence="5" id="KW-0808">Transferase</keyword>
<evidence type="ECO:0000256" key="6">
    <source>
        <dbReference type="ARBA" id="ARBA00022691"/>
    </source>
</evidence>
<evidence type="ECO:0000256" key="4">
    <source>
        <dbReference type="ARBA" id="ARBA00022603"/>
    </source>
</evidence>
<keyword evidence="9" id="KW-0694">RNA-binding</keyword>
<evidence type="ECO:0000256" key="12">
    <source>
        <dbReference type="ARBA" id="ARBA00048418"/>
    </source>
</evidence>
<accession>A0A4P9WAF5</accession>
<feature type="non-terminal residue" evidence="13">
    <location>
        <position position="332"/>
    </location>
</feature>
<sequence>VIDLGCGEGSLVQILLNDTSFHRIAGVDVNEDSLANASFDCQPTEHDHRFLREHPVECNLYQGERTGPDKVTLELTCQLQGGSVADVDDRLLGFDAISCVEVVEHLDPPVLAAFPAATLGGYRPRLMIVTTPNAEFNVNFPNLNYGTPEATLRNWDHRFEWTRKEFEDWANAAAVSHNYSVEFTGIGLITGSGSDLSHGHCTQVAIFTRNAPASSDPVLAAPSTPTLNPPYLHYSEIVMPYFSETGHTDADILAELKDSTRFLIHIEYDTASRADAPRPPVRLPFDRYWGVLRIRQLCRYREELDRVLRSPAAQADFEVLDGGDTVLVLFHV</sequence>
<evidence type="ECO:0000256" key="7">
    <source>
        <dbReference type="ARBA" id="ARBA00022723"/>
    </source>
</evidence>
<evidence type="ECO:0000256" key="1">
    <source>
        <dbReference type="ARBA" id="ARBA00001946"/>
    </source>
</evidence>
<evidence type="ECO:0000313" key="13">
    <source>
        <dbReference type="EMBL" id="RKO88535.1"/>
    </source>
</evidence>